<dbReference type="Proteomes" id="UP000001070">
    <property type="component" value="Unassembled WGS sequence"/>
</dbReference>
<dbReference type="PANTHER" id="PTHR21505:SF8">
    <property type="entry name" value="DPT-YFP REPRESSOR BY OVEREXPRESSION, ISOFORM D-RELATED"/>
    <property type="match status" value="1"/>
</dbReference>
<dbReference type="EMBL" id="CH916370">
    <property type="protein sequence ID" value="EDV99919.1"/>
    <property type="molecule type" value="Genomic_DNA"/>
</dbReference>
<dbReference type="eggNOG" id="ENOG502S3MH">
    <property type="taxonomic scope" value="Eukaryota"/>
</dbReference>
<dbReference type="OrthoDB" id="6152242at2759"/>
<evidence type="ECO:0000313" key="3">
    <source>
        <dbReference type="EMBL" id="EDV99919.1"/>
    </source>
</evidence>
<gene>
    <name evidence="3" type="primary">Dgri\GH12132</name>
    <name evidence="3" type="ORF">Dgri_GH12132</name>
</gene>
<dbReference type="AlphaFoldDB" id="B4JK17"/>
<evidence type="ECO:0000259" key="2">
    <source>
        <dbReference type="PROSITE" id="PS51029"/>
    </source>
</evidence>
<accession>B4JK17</accession>
<sequence>MTTMPHLYDDKDVMEEFISCYRHFTPLWDSSSMAYLSKKKKAAGYQQLLKILRRVNPEASIQDVKRKINSLRCCYRREIKKIQASYDSYEPRLWWFHMMDFIKPVLNLNLIATTPPTPTPTSSRIKHERQSLDDSLDEASMHVSMRERERTRDRARMIHMIYIYICRGLLFGVRVACWTTCAV</sequence>
<dbReference type="HOGENOM" id="CLU_126750_0_0_1"/>
<dbReference type="PANTHER" id="PTHR21505">
    <property type="entry name" value="MADF DOMAIN-CONTAINING PROTEIN-RELATED"/>
    <property type="match status" value="1"/>
</dbReference>
<name>B4JK17_DROGR</name>
<evidence type="ECO:0000313" key="4">
    <source>
        <dbReference type="Proteomes" id="UP000001070"/>
    </source>
</evidence>
<dbReference type="PhylomeDB" id="B4JK17"/>
<dbReference type="InterPro" id="IPR006578">
    <property type="entry name" value="MADF-dom"/>
</dbReference>
<keyword evidence="4" id="KW-1185">Reference proteome</keyword>
<evidence type="ECO:0000256" key="1">
    <source>
        <dbReference type="SAM" id="MobiDB-lite"/>
    </source>
</evidence>
<reference evidence="3 4" key="1">
    <citation type="journal article" date="2007" name="Nature">
        <title>Evolution of genes and genomes on the Drosophila phylogeny.</title>
        <authorList>
            <consortium name="Drosophila 12 Genomes Consortium"/>
            <person name="Clark A.G."/>
            <person name="Eisen M.B."/>
            <person name="Smith D.R."/>
            <person name="Bergman C.M."/>
            <person name="Oliver B."/>
            <person name="Markow T.A."/>
            <person name="Kaufman T.C."/>
            <person name="Kellis M."/>
            <person name="Gelbart W."/>
            <person name="Iyer V.N."/>
            <person name="Pollard D.A."/>
            <person name="Sackton T.B."/>
            <person name="Larracuente A.M."/>
            <person name="Singh N.D."/>
            <person name="Abad J.P."/>
            <person name="Abt D.N."/>
            <person name="Adryan B."/>
            <person name="Aguade M."/>
            <person name="Akashi H."/>
            <person name="Anderson W.W."/>
            <person name="Aquadro C.F."/>
            <person name="Ardell D.H."/>
            <person name="Arguello R."/>
            <person name="Artieri C.G."/>
            <person name="Barbash D.A."/>
            <person name="Barker D."/>
            <person name="Barsanti P."/>
            <person name="Batterham P."/>
            <person name="Batzoglou S."/>
            <person name="Begun D."/>
            <person name="Bhutkar A."/>
            <person name="Blanco E."/>
            <person name="Bosak S.A."/>
            <person name="Bradley R.K."/>
            <person name="Brand A.D."/>
            <person name="Brent M.R."/>
            <person name="Brooks A.N."/>
            <person name="Brown R.H."/>
            <person name="Butlin R.K."/>
            <person name="Caggese C."/>
            <person name="Calvi B.R."/>
            <person name="Bernardo de Carvalho A."/>
            <person name="Caspi A."/>
            <person name="Castrezana S."/>
            <person name="Celniker S.E."/>
            <person name="Chang J.L."/>
            <person name="Chapple C."/>
            <person name="Chatterji S."/>
            <person name="Chinwalla A."/>
            <person name="Civetta A."/>
            <person name="Clifton S.W."/>
            <person name="Comeron J.M."/>
            <person name="Costello J.C."/>
            <person name="Coyne J.A."/>
            <person name="Daub J."/>
            <person name="David R.G."/>
            <person name="Delcher A.L."/>
            <person name="Delehaunty K."/>
            <person name="Do C.B."/>
            <person name="Ebling H."/>
            <person name="Edwards K."/>
            <person name="Eickbush T."/>
            <person name="Evans J.D."/>
            <person name="Filipski A."/>
            <person name="Findeiss S."/>
            <person name="Freyhult E."/>
            <person name="Fulton L."/>
            <person name="Fulton R."/>
            <person name="Garcia A.C."/>
            <person name="Gardiner A."/>
            <person name="Garfield D.A."/>
            <person name="Garvin B.E."/>
            <person name="Gibson G."/>
            <person name="Gilbert D."/>
            <person name="Gnerre S."/>
            <person name="Godfrey J."/>
            <person name="Good R."/>
            <person name="Gotea V."/>
            <person name="Gravely B."/>
            <person name="Greenberg A.J."/>
            <person name="Griffiths-Jones S."/>
            <person name="Gross S."/>
            <person name="Guigo R."/>
            <person name="Gustafson E.A."/>
            <person name="Haerty W."/>
            <person name="Hahn M.W."/>
            <person name="Halligan D.L."/>
            <person name="Halpern A.L."/>
            <person name="Halter G.M."/>
            <person name="Han M.V."/>
            <person name="Heger A."/>
            <person name="Hillier L."/>
            <person name="Hinrichs A.S."/>
            <person name="Holmes I."/>
            <person name="Hoskins R.A."/>
            <person name="Hubisz M.J."/>
            <person name="Hultmark D."/>
            <person name="Huntley M.A."/>
            <person name="Jaffe D.B."/>
            <person name="Jagadeeshan S."/>
            <person name="Jeck W.R."/>
            <person name="Johnson J."/>
            <person name="Jones C.D."/>
            <person name="Jordan W.C."/>
            <person name="Karpen G.H."/>
            <person name="Kataoka E."/>
            <person name="Keightley P.D."/>
            <person name="Kheradpour P."/>
            <person name="Kirkness E.F."/>
            <person name="Koerich L.B."/>
            <person name="Kristiansen K."/>
            <person name="Kudrna D."/>
            <person name="Kulathinal R.J."/>
            <person name="Kumar S."/>
            <person name="Kwok R."/>
            <person name="Lander E."/>
            <person name="Langley C.H."/>
            <person name="Lapoint R."/>
            <person name="Lazzaro B.P."/>
            <person name="Lee S.J."/>
            <person name="Levesque L."/>
            <person name="Li R."/>
            <person name="Lin C.F."/>
            <person name="Lin M.F."/>
            <person name="Lindblad-Toh K."/>
            <person name="Llopart A."/>
            <person name="Long M."/>
            <person name="Low L."/>
            <person name="Lozovsky E."/>
            <person name="Lu J."/>
            <person name="Luo M."/>
            <person name="Machado C.A."/>
            <person name="Makalowski W."/>
            <person name="Marzo M."/>
            <person name="Matsuda M."/>
            <person name="Matzkin L."/>
            <person name="McAllister B."/>
            <person name="McBride C.S."/>
            <person name="McKernan B."/>
            <person name="McKernan K."/>
            <person name="Mendez-Lago M."/>
            <person name="Minx P."/>
            <person name="Mollenhauer M.U."/>
            <person name="Montooth K."/>
            <person name="Mount S.M."/>
            <person name="Mu X."/>
            <person name="Myers E."/>
            <person name="Negre B."/>
            <person name="Newfeld S."/>
            <person name="Nielsen R."/>
            <person name="Noor M.A."/>
            <person name="O'Grady P."/>
            <person name="Pachter L."/>
            <person name="Papaceit M."/>
            <person name="Parisi M.J."/>
            <person name="Parisi M."/>
            <person name="Parts L."/>
            <person name="Pedersen J.S."/>
            <person name="Pesole G."/>
            <person name="Phillippy A.M."/>
            <person name="Ponting C.P."/>
            <person name="Pop M."/>
            <person name="Porcelli D."/>
            <person name="Powell J.R."/>
            <person name="Prohaska S."/>
            <person name="Pruitt K."/>
            <person name="Puig M."/>
            <person name="Quesneville H."/>
            <person name="Ram K.R."/>
            <person name="Rand D."/>
            <person name="Rasmussen M.D."/>
            <person name="Reed L.K."/>
            <person name="Reenan R."/>
            <person name="Reily A."/>
            <person name="Remington K.A."/>
            <person name="Rieger T.T."/>
            <person name="Ritchie M.G."/>
            <person name="Robin C."/>
            <person name="Rogers Y.H."/>
            <person name="Rohde C."/>
            <person name="Rozas J."/>
            <person name="Rubenfield M.J."/>
            <person name="Ruiz A."/>
            <person name="Russo S."/>
            <person name="Salzberg S.L."/>
            <person name="Sanchez-Gracia A."/>
            <person name="Saranga D.J."/>
            <person name="Sato H."/>
            <person name="Schaeffer S.W."/>
            <person name="Schatz M.C."/>
            <person name="Schlenke T."/>
            <person name="Schwartz R."/>
            <person name="Segarra C."/>
            <person name="Singh R.S."/>
            <person name="Sirot L."/>
            <person name="Sirota M."/>
            <person name="Sisneros N.B."/>
            <person name="Smith C.D."/>
            <person name="Smith T.F."/>
            <person name="Spieth J."/>
            <person name="Stage D.E."/>
            <person name="Stark A."/>
            <person name="Stephan W."/>
            <person name="Strausberg R.L."/>
            <person name="Strempel S."/>
            <person name="Sturgill D."/>
            <person name="Sutton G."/>
            <person name="Sutton G.G."/>
            <person name="Tao W."/>
            <person name="Teichmann S."/>
            <person name="Tobari Y.N."/>
            <person name="Tomimura Y."/>
            <person name="Tsolas J.M."/>
            <person name="Valente V.L."/>
            <person name="Venter E."/>
            <person name="Venter J.C."/>
            <person name="Vicario S."/>
            <person name="Vieira F.G."/>
            <person name="Vilella A.J."/>
            <person name="Villasante A."/>
            <person name="Walenz B."/>
            <person name="Wang J."/>
            <person name="Wasserman M."/>
            <person name="Watts T."/>
            <person name="Wilson D."/>
            <person name="Wilson R.K."/>
            <person name="Wing R.A."/>
            <person name="Wolfner M.F."/>
            <person name="Wong A."/>
            <person name="Wong G.K."/>
            <person name="Wu C.I."/>
            <person name="Wu G."/>
            <person name="Yamamoto D."/>
            <person name="Yang H.P."/>
            <person name="Yang S.P."/>
            <person name="Yorke J.A."/>
            <person name="Yoshida K."/>
            <person name="Zdobnov E."/>
            <person name="Zhang P."/>
            <person name="Zhang Y."/>
            <person name="Zimin A.V."/>
            <person name="Baldwin J."/>
            <person name="Abdouelleil A."/>
            <person name="Abdulkadir J."/>
            <person name="Abebe A."/>
            <person name="Abera B."/>
            <person name="Abreu J."/>
            <person name="Acer S.C."/>
            <person name="Aftuck L."/>
            <person name="Alexander A."/>
            <person name="An P."/>
            <person name="Anderson E."/>
            <person name="Anderson S."/>
            <person name="Arachi H."/>
            <person name="Azer M."/>
            <person name="Bachantsang P."/>
            <person name="Barry A."/>
            <person name="Bayul T."/>
            <person name="Berlin A."/>
            <person name="Bessette D."/>
            <person name="Bloom T."/>
            <person name="Blye J."/>
            <person name="Boguslavskiy L."/>
            <person name="Bonnet C."/>
            <person name="Boukhgalter B."/>
            <person name="Bourzgui I."/>
            <person name="Brown A."/>
            <person name="Cahill P."/>
            <person name="Channer S."/>
            <person name="Cheshatsang Y."/>
            <person name="Chuda L."/>
            <person name="Citroen M."/>
            <person name="Collymore A."/>
            <person name="Cooke P."/>
            <person name="Costello M."/>
            <person name="D'Aco K."/>
            <person name="Daza R."/>
            <person name="De Haan G."/>
            <person name="DeGray S."/>
            <person name="DeMaso C."/>
            <person name="Dhargay N."/>
            <person name="Dooley K."/>
            <person name="Dooley E."/>
            <person name="Doricent M."/>
            <person name="Dorje P."/>
            <person name="Dorjee K."/>
            <person name="Dupes A."/>
            <person name="Elong R."/>
            <person name="Falk J."/>
            <person name="Farina A."/>
            <person name="Faro S."/>
            <person name="Ferguson D."/>
            <person name="Fisher S."/>
            <person name="Foley C.D."/>
            <person name="Franke A."/>
            <person name="Friedrich D."/>
            <person name="Gadbois L."/>
            <person name="Gearin G."/>
            <person name="Gearin C.R."/>
            <person name="Giannoukos G."/>
            <person name="Goode T."/>
            <person name="Graham J."/>
            <person name="Grandbois E."/>
            <person name="Grewal S."/>
            <person name="Gyaltsen K."/>
            <person name="Hafez N."/>
            <person name="Hagos B."/>
            <person name="Hall J."/>
            <person name="Henson C."/>
            <person name="Hollinger A."/>
            <person name="Honan T."/>
            <person name="Huard M.D."/>
            <person name="Hughes L."/>
            <person name="Hurhula B."/>
            <person name="Husby M.E."/>
            <person name="Kamat A."/>
            <person name="Kanga B."/>
            <person name="Kashin S."/>
            <person name="Khazanovich D."/>
            <person name="Kisner P."/>
            <person name="Lance K."/>
            <person name="Lara M."/>
            <person name="Lee W."/>
            <person name="Lennon N."/>
            <person name="Letendre F."/>
            <person name="LeVine R."/>
            <person name="Lipovsky A."/>
            <person name="Liu X."/>
            <person name="Liu J."/>
            <person name="Liu S."/>
            <person name="Lokyitsang T."/>
            <person name="Lokyitsang Y."/>
            <person name="Lubonja R."/>
            <person name="Lui A."/>
            <person name="MacDonald P."/>
            <person name="Magnisalis V."/>
            <person name="Maru K."/>
            <person name="Matthews C."/>
            <person name="McCusker W."/>
            <person name="McDonough S."/>
            <person name="Mehta T."/>
            <person name="Meldrim J."/>
            <person name="Meneus L."/>
            <person name="Mihai O."/>
            <person name="Mihalev A."/>
            <person name="Mihova T."/>
            <person name="Mittelman R."/>
            <person name="Mlenga V."/>
            <person name="Montmayeur A."/>
            <person name="Mulrain L."/>
            <person name="Navidi A."/>
            <person name="Naylor J."/>
            <person name="Negash T."/>
            <person name="Nguyen T."/>
            <person name="Nguyen N."/>
            <person name="Nicol R."/>
            <person name="Norbu C."/>
            <person name="Norbu N."/>
            <person name="Novod N."/>
            <person name="O'Neill B."/>
            <person name="Osman S."/>
            <person name="Markiewicz E."/>
            <person name="Oyono O.L."/>
            <person name="Patti C."/>
            <person name="Phunkhang P."/>
            <person name="Pierre F."/>
            <person name="Priest M."/>
            <person name="Raghuraman S."/>
            <person name="Rege F."/>
            <person name="Reyes R."/>
            <person name="Rise C."/>
            <person name="Rogov P."/>
            <person name="Ross K."/>
            <person name="Ryan E."/>
            <person name="Settipalli S."/>
            <person name="Shea T."/>
            <person name="Sherpa N."/>
            <person name="Shi L."/>
            <person name="Shih D."/>
            <person name="Sparrow T."/>
            <person name="Spaulding J."/>
            <person name="Stalker J."/>
            <person name="Stange-Thomann N."/>
            <person name="Stavropoulos S."/>
            <person name="Stone C."/>
            <person name="Strader C."/>
            <person name="Tesfaye S."/>
            <person name="Thomson T."/>
            <person name="Thoulutsang Y."/>
            <person name="Thoulutsang D."/>
            <person name="Topham K."/>
            <person name="Topping I."/>
            <person name="Tsamla T."/>
            <person name="Vassiliev H."/>
            <person name="Vo A."/>
            <person name="Wangchuk T."/>
            <person name="Wangdi T."/>
            <person name="Weiand M."/>
            <person name="Wilkinson J."/>
            <person name="Wilson A."/>
            <person name="Yadav S."/>
            <person name="Young G."/>
            <person name="Yu Q."/>
            <person name="Zembek L."/>
            <person name="Zhong D."/>
            <person name="Zimmer A."/>
            <person name="Zwirko Z."/>
            <person name="Jaffe D.B."/>
            <person name="Alvarez P."/>
            <person name="Brockman W."/>
            <person name="Butler J."/>
            <person name="Chin C."/>
            <person name="Gnerre S."/>
            <person name="Grabherr M."/>
            <person name="Kleber M."/>
            <person name="Mauceli E."/>
            <person name="MacCallum I."/>
        </authorList>
    </citation>
    <scope>NUCLEOTIDE SEQUENCE [LARGE SCALE GENOMIC DNA]</scope>
    <source>
        <strain evidence="4">Tucson 15287-2541.00</strain>
    </source>
</reference>
<feature type="region of interest" description="Disordered" evidence="1">
    <location>
        <begin position="116"/>
        <end position="137"/>
    </location>
</feature>
<organism evidence="4">
    <name type="scientific">Drosophila grimshawi</name>
    <name type="common">Hawaiian fruit fly</name>
    <name type="synonym">Idiomyia grimshawi</name>
    <dbReference type="NCBI Taxonomy" id="7222"/>
    <lineage>
        <taxon>Eukaryota</taxon>
        <taxon>Metazoa</taxon>
        <taxon>Ecdysozoa</taxon>
        <taxon>Arthropoda</taxon>
        <taxon>Hexapoda</taxon>
        <taxon>Insecta</taxon>
        <taxon>Pterygota</taxon>
        <taxon>Neoptera</taxon>
        <taxon>Endopterygota</taxon>
        <taxon>Diptera</taxon>
        <taxon>Brachycera</taxon>
        <taxon>Muscomorpha</taxon>
        <taxon>Ephydroidea</taxon>
        <taxon>Drosophilidae</taxon>
        <taxon>Drosophila</taxon>
        <taxon>Hawaiian Drosophila</taxon>
    </lineage>
</organism>
<proteinExistence type="predicted"/>
<feature type="domain" description="MADF" evidence="2">
    <location>
        <begin position="16"/>
        <end position="107"/>
    </location>
</feature>
<dbReference type="PROSITE" id="PS51029">
    <property type="entry name" value="MADF"/>
    <property type="match status" value="1"/>
</dbReference>
<dbReference type="Pfam" id="PF10545">
    <property type="entry name" value="MADF_DNA_bdg"/>
    <property type="match status" value="1"/>
</dbReference>
<dbReference type="SMART" id="SM00595">
    <property type="entry name" value="MADF"/>
    <property type="match status" value="1"/>
</dbReference>
<dbReference type="OMA" id="WTHELIL"/>
<protein>
    <submittedName>
        <fullName evidence="3">GH12132</fullName>
    </submittedName>
</protein>